<gene>
    <name evidence="3" type="ORF">GCM10010307_52210</name>
</gene>
<feature type="transmembrane region" description="Helical" evidence="2">
    <location>
        <begin position="167"/>
        <end position="184"/>
    </location>
</feature>
<evidence type="ECO:0000313" key="4">
    <source>
        <dbReference type="Proteomes" id="UP001500151"/>
    </source>
</evidence>
<feature type="transmembrane region" description="Helical" evidence="2">
    <location>
        <begin position="142"/>
        <end position="161"/>
    </location>
</feature>
<feature type="transmembrane region" description="Helical" evidence="2">
    <location>
        <begin position="292"/>
        <end position="314"/>
    </location>
</feature>
<evidence type="ECO:0000256" key="1">
    <source>
        <dbReference type="SAM" id="MobiDB-lite"/>
    </source>
</evidence>
<name>A0ABP6DJ57_9ACTN</name>
<feature type="transmembrane region" description="Helical" evidence="2">
    <location>
        <begin position="410"/>
        <end position="431"/>
    </location>
</feature>
<evidence type="ECO:0000313" key="3">
    <source>
        <dbReference type="EMBL" id="GAA2646559.1"/>
    </source>
</evidence>
<sequence>MDRSGGGPVPDTPSEAEPRKPGAEDGGGAEGSAGEGSGGGRGAVSGRTAALTKKPAVAADEPEDAVPASYSGDAASEGDADGDDPDRGDVDDWDYPVAESAWWFADLQAKSPAPVRPATLWAALATGVLSMLLLADGLALNLLLVAIPAALAAYYAAQAAGRGPRRWTLVWGVGGLALLTVPALRDADWPTFLAVVTAVAAGSLALHGGRTWPGVLFGPIGLYTSVLTGPVWGWRGLRERFGGARGNLGPVLRALAVAAVLLLVFGALFAGADAAFADLLGGVMPDASVSGGPWHFVLLVLGLVGALAAAHTAASPVQWDRIEVPPGRERGRVEWALPLIVLVVLFAAFNAVQLAVLFGGYDTVLEKTGQSYAEYARQGFWQLLLVTLLTLLVIVFALRWAPRNGARDWTLVRAVLGTLCVLTLVVVASAVRRMDMYVEAYGLTRLRISVVTVELWLALVIVLIMAAGVWGARWLPRAVMASAAAGVLAFGLLSPDGLVAERNVERYEATSKDGEGKFDVDYARGLSADAVPALDKLEEPLRSCALEPIARELKKENKPWYATSWGEARARDILEDRPLSAEADWSECLQLRDEFQYR</sequence>
<feature type="transmembrane region" description="Helical" evidence="2">
    <location>
        <begin position="379"/>
        <end position="398"/>
    </location>
</feature>
<feature type="region of interest" description="Disordered" evidence="1">
    <location>
        <begin position="1"/>
        <end position="92"/>
    </location>
</feature>
<keyword evidence="4" id="KW-1185">Reference proteome</keyword>
<reference evidence="4" key="1">
    <citation type="journal article" date="2019" name="Int. J. Syst. Evol. Microbiol.">
        <title>The Global Catalogue of Microorganisms (GCM) 10K type strain sequencing project: providing services to taxonomists for standard genome sequencing and annotation.</title>
        <authorList>
            <consortium name="The Broad Institute Genomics Platform"/>
            <consortium name="The Broad Institute Genome Sequencing Center for Infectious Disease"/>
            <person name="Wu L."/>
            <person name="Ma J."/>
        </authorList>
    </citation>
    <scope>NUCLEOTIDE SEQUENCE [LARGE SCALE GENOMIC DNA]</scope>
    <source>
        <strain evidence="4">JCM 4524</strain>
    </source>
</reference>
<feature type="compositionally biased region" description="Gly residues" evidence="1">
    <location>
        <begin position="24"/>
        <end position="43"/>
    </location>
</feature>
<proteinExistence type="predicted"/>
<dbReference type="EMBL" id="BAAASJ010000066">
    <property type="protein sequence ID" value="GAA2646559.1"/>
    <property type="molecule type" value="Genomic_DNA"/>
</dbReference>
<organism evidence="3 4">
    <name type="scientific">Streptomyces vastus</name>
    <dbReference type="NCBI Taxonomy" id="285451"/>
    <lineage>
        <taxon>Bacteria</taxon>
        <taxon>Bacillati</taxon>
        <taxon>Actinomycetota</taxon>
        <taxon>Actinomycetes</taxon>
        <taxon>Kitasatosporales</taxon>
        <taxon>Streptomycetaceae</taxon>
        <taxon>Streptomyces</taxon>
    </lineage>
</organism>
<evidence type="ECO:0000256" key="2">
    <source>
        <dbReference type="SAM" id="Phobius"/>
    </source>
</evidence>
<accession>A0ABP6DJ57</accession>
<comment type="caution">
    <text evidence="3">The sequence shown here is derived from an EMBL/GenBank/DDBJ whole genome shotgun (WGS) entry which is preliminary data.</text>
</comment>
<feature type="transmembrane region" description="Helical" evidence="2">
    <location>
        <begin position="451"/>
        <end position="472"/>
    </location>
</feature>
<feature type="transmembrane region" description="Helical" evidence="2">
    <location>
        <begin position="335"/>
        <end position="359"/>
    </location>
</feature>
<dbReference type="Proteomes" id="UP001500151">
    <property type="component" value="Unassembled WGS sequence"/>
</dbReference>
<protein>
    <recommendedName>
        <fullName evidence="5">DUF4173 domain-containing protein</fullName>
    </recommendedName>
</protein>
<feature type="transmembrane region" description="Helical" evidence="2">
    <location>
        <begin position="254"/>
        <end position="272"/>
    </location>
</feature>
<dbReference type="Pfam" id="PF13687">
    <property type="entry name" value="DUF4153"/>
    <property type="match status" value="1"/>
</dbReference>
<keyword evidence="2" id="KW-0812">Transmembrane</keyword>
<dbReference type="InterPro" id="IPR025291">
    <property type="entry name" value="DUF4153"/>
</dbReference>
<keyword evidence="2" id="KW-0472">Membrane</keyword>
<evidence type="ECO:0008006" key="5">
    <source>
        <dbReference type="Google" id="ProtNLM"/>
    </source>
</evidence>
<feature type="transmembrane region" description="Helical" evidence="2">
    <location>
        <begin position="215"/>
        <end position="234"/>
    </location>
</feature>
<keyword evidence="2" id="KW-1133">Transmembrane helix</keyword>